<sequence>MVVPDGFKYTCTYLPGCLFGTKVMFTCGGADCRISLGTLNRNATAFKSLAGVADGCRCCCSLNSPPAGSGLKSRDGRTLESWSAVAAWNPSTISSRASCPCPPPPLPEDAMMSPVGAPPPGSTA</sequence>
<reference evidence="2" key="1">
    <citation type="submission" date="2024-02" db="EMBL/GenBank/DDBJ databases">
        <authorList>
            <consortium name="ELIXIR-Norway"/>
            <consortium name="Elixir Norway"/>
        </authorList>
    </citation>
    <scope>NUCLEOTIDE SEQUENCE</scope>
</reference>
<evidence type="ECO:0000313" key="2">
    <source>
        <dbReference type="EMBL" id="CAK9236950.1"/>
    </source>
</evidence>
<proteinExistence type="predicted"/>
<dbReference type="Proteomes" id="UP001497512">
    <property type="component" value="Chromosome 9"/>
</dbReference>
<name>A0ABP0V3F7_9BRYO</name>
<dbReference type="EMBL" id="OZ019901">
    <property type="protein sequence ID" value="CAK9236950.1"/>
    <property type="molecule type" value="Genomic_DNA"/>
</dbReference>
<accession>A0ABP0V3F7</accession>
<keyword evidence="3" id="KW-1185">Reference proteome</keyword>
<evidence type="ECO:0000256" key="1">
    <source>
        <dbReference type="SAM" id="MobiDB-lite"/>
    </source>
</evidence>
<feature type="region of interest" description="Disordered" evidence="1">
    <location>
        <begin position="92"/>
        <end position="124"/>
    </location>
</feature>
<evidence type="ECO:0000313" key="3">
    <source>
        <dbReference type="Proteomes" id="UP001497512"/>
    </source>
</evidence>
<organism evidence="2 3">
    <name type="scientific">Sphagnum troendelagicum</name>
    <dbReference type="NCBI Taxonomy" id="128251"/>
    <lineage>
        <taxon>Eukaryota</taxon>
        <taxon>Viridiplantae</taxon>
        <taxon>Streptophyta</taxon>
        <taxon>Embryophyta</taxon>
        <taxon>Bryophyta</taxon>
        <taxon>Sphagnophytina</taxon>
        <taxon>Sphagnopsida</taxon>
        <taxon>Sphagnales</taxon>
        <taxon>Sphagnaceae</taxon>
        <taxon>Sphagnum</taxon>
    </lineage>
</organism>
<gene>
    <name evidence="2" type="ORF">CSSPTR1EN2_LOCUS23350</name>
</gene>
<protein>
    <submittedName>
        <fullName evidence="2">Uncharacterized protein</fullName>
    </submittedName>
</protein>